<evidence type="ECO:0000313" key="7">
    <source>
        <dbReference type="EMBL" id="PZX34065.1"/>
    </source>
</evidence>
<gene>
    <name evidence="7" type="ORF">C7416_101348</name>
</gene>
<evidence type="ECO:0000256" key="2">
    <source>
        <dbReference type="ARBA" id="ARBA00022475"/>
    </source>
</evidence>
<dbReference type="Gene3D" id="3.40.50.300">
    <property type="entry name" value="P-loop containing nucleotide triphosphate hydrolases"/>
    <property type="match status" value="1"/>
</dbReference>
<evidence type="ECO:0000256" key="3">
    <source>
        <dbReference type="ARBA" id="ARBA00022519"/>
    </source>
</evidence>
<dbReference type="Proteomes" id="UP000249638">
    <property type="component" value="Unassembled WGS sequence"/>
</dbReference>
<protein>
    <submittedName>
        <fullName evidence="7">ABC-2 type transport system ATP-binding protein</fullName>
    </submittedName>
</protein>
<keyword evidence="5 7" id="KW-0067">ATP-binding</keyword>
<keyword evidence="3" id="KW-0997">Cell inner membrane</keyword>
<evidence type="ECO:0000256" key="4">
    <source>
        <dbReference type="ARBA" id="ARBA00022741"/>
    </source>
</evidence>
<dbReference type="GO" id="GO:0016887">
    <property type="term" value="F:ATP hydrolysis activity"/>
    <property type="evidence" value="ECO:0007669"/>
    <property type="project" value="InterPro"/>
</dbReference>
<organism evidence="7 8">
    <name type="scientific">Cupriavidus phytorum</name>
    <dbReference type="NCBI Taxonomy" id="3024399"/>
    <lineage>
        <taxon>Bacteria</taxon>
        <taxon>Pseudomonadati</taxon>
        <taxon>Pseudomonadota</taxon>
        <taxon>Betaproteobacteria</taxon>
        <taxon>Burkholderiales</taxon>
        <taxon>Burkholderiaceae</taxon>
        <taxon>Cupriavidus</taxon>
    </lineage>
</organism>
<dbReference type="EMBL" id="QKZN01000001">
    <property type="protein sequence ID" value="PZX34065.1"/>
    <property type="molecule type" value="Genomic_DNA"/>
</dbReference>
<dbReference type="SMART" id="SM00382">
    <property type="entry name" value="AAA"/>
    <property type="match status" value="1"/>
</dbReference>
<evidence type="ECO:0000256" key="1">
    <source>
        <dbReference type="ARBA" id="ARBA00022448"/>
    </source>
</evidence>
<comment type="caution">
    <text evidence="7">The sequence shown here is derived from an EMBL/GenBank/DDBJ whole genome shotgun (WGS) entry which is preliminary data.</text>
</comment>
<dbReference type="CDD" id="cd03230">
    <property type="entry name" value="ABC_DR_subfamily_A"/>
    <property type="match status" value="1"/>
</dbReference>
<proteinExistence type="predicted"/>
<feature type="domain" description="ABC transporter" evidence="6">
    <location>
        <begin position="2"/>
        <end position="231"/>
    </location>
</feature>
<dbReference type="InterPro" id="IPR003593">
    <property type="entry name" value="AAA+_ATPase"/>
</dbReference>
<dbReference type="Pfam" id="PF00005">
    <property type="entry name" value="ABC_tran"/>
    <property type="match status" value="1"/>
</dbReference>
<accession>A0A2W7Q6E8</accession>
<keyword evidence="3" id="KW-0472">Membrane</keyword>
<sequence>MLEIRDLVVLRDGRRVVDGLRLCVPAGCVYALLGGNGAGKTTTIDAILGFVPAAGGMVRVDGLSPADDAVAVRRRVAYLPENVALYPYLSGVENLDYFCTMAGIALSRADAAALLDRAGLAREAQGRRVRGYSKGMRQKVGLAIAQARSASLLLLDEPTSGLDPAAADDMARSVRAAADAGMAVLMATHDLFNARQLADRIGILRAGVLVAEFDASTLDHQALTAAYLAHARAAGAAS</sequence>
<keyword evidence="8" id="KW-1185">Reference proteome</keyword>
<evidence type="ECO:0000313" key="8">
    <source>
        <dbReference type="Proteomes" id="UP000249638"/>
    </source>
</evidence>
<evidence type="ECO:0000256" key="5">
    <source>
        <dbReference type="ARBA" id="ARBA00022840"/>
    </source>
</evidence>
<dbReference type="AlphaFoldDB" id="A0A2W7Q6E8"/>
<dbReference type="PANTHER" id="PTHR42939">
    <property type="entry name" value="ABC TRANSPORTER ATP-BINDING PROTEIN ALBC-RELATED"/>
    <property type="match status" value="1"/>
</dbReference>
<keyword evidence="4" id="KW-0547">Nucleotide-binding</keyword>
<dbReference type="InterPro" id="IPR003439">
    <property type="entry name" value="ABC_transporter-like_ATP-bd"/>
</dbReference>
<reference evidence="7" key="1">
    <citation type="submission" date="2018-06" db="EMBL/GenBank/DDBJ databases">
        <title>Genomic Encyclopedia of Type Strains, Phase IV (KMG-V): Genome sequencing to study the core and pangenomes of soil and plant-associated prokaryotes.</title>
        <authorList>
            <person name="Whitman W."/>
        </authorList>
    </citation>
    <scope>NUCLEOTIDE SEQUENCE [LARGE SCALE GENOMIC DNA]</scope>
    <source>
        <strain evidence="7">MLR2-44</strain>
    </source>
</reference>
<dbReference type="PANTHER" id="PTHR42939:SF1">
    <property type="entry name" value="ABC TRANSPORTER ATP-BINDING PROTEIN ALBC-RELATED"/>
    <property type="match status" value="1"/>
</dbReference>
<dbReference type="InterPro" id="IPR027417">
    <property type="entry name" value="P-loop_NTPase"/>
</dbReference>
<dbReference type="SUPFAM" id="SSF52540">
    <property type="entry name" value="P-loop containing nucleoside triphosphate hydrolases"/>
    <property type="match status" value="1"/>
</dbReference>
<keyword evidence="2" id="KW-1003">Cell membrane</keyword>
<dbReference type="PROSITE" id="PS50893">
    <property type="entry name" value="ABC_TRANSPORTER_2"/>
    <property type="match status" value="1"/>
</dbReference>
<evidence type="ECO:0000259" key="6">
    <source>
        <dbReference type="PROSITE" id="PS50893"/>
    </source>
</evidence>
<keyword evidence="1" id="KW-0813">Transport</keyword>
<dbReference type="InterPro" id="IPR051782">
    <property type="entry name" value="ABC_Transporter_VariousFunc"/>
</dbReference>
<dbReference type="GO" id="GO:0005524">
    <property type="term" value="F:ATP binding"/>
    <property type="evidence" value="ECO:0007669"/>
    <property type="project" value="UniProtKB-KW"/>
</dbReference>
<name>A0A2W7Q6E8_9BURK</name>